<evidence type="ECO:0000256" key="5">
    <source>
        <dbReference type="ARBA" id="ARBA00023098"/>
    </source>
</evidence>
<dbReference type="GO" id="GO:0005829">
    <property type="term" value="C:cytosol"/>
    <property type="evidence" value="ECO:0007669"/>
    <property type="project" value="TreeGrafter"/>
</dbReference>
<dbReference type="EMBL" id="LFJN01000003">
    <property type="protein sequence ID" value="KPI44265.1"/>
    <property type="molecule type" value="Genomic_DNA"/>
</dbReference>
<dbReference type="GO" id="GO:0004623">
    <property type="term" value="F:phospholipase A2 activity"/>
    <property type="evidence" value="ECO:0007669"/>
    <property type="project" value="TreeGrafter"/>
</dbReference>
<keyword evidence="3 7" id="KW-0378">Hydrolase</keyword>
<dbReference type="Proteomes" id="UP000038010">
    <property type="component" value="Unassembled WGS sequence"/>
</dbReference>
<comment type="caution">
    <text evidence="10">The sequence shown here is derived from an EMBL/GenBank/DDBJ whole genome shotgun (WGS) entry which is preliminary data.</text>
</comment>
<dbReference type="Pfam" id="PF01735">
    <property type="entry name" value="PLA2_B"/>
    <property type="match status" value="1"/>
</dbReference>
<evidence type="ECO:0000256" key="7">
    <source>
        <dbReference type="PROSITE-ProRule" id="PRU00555"/>
    </source>
</evidence>
<keyword evidence="11" id="KW-1185">Reference proteome</keyword>
<dbReference type="Gene3D" id="3.40.1090.10">
    <property type="entry name" value="Cytosolic phospholipase A2 catalytic domain"/>
    <property type="match status" value="1"/>
</dbReference>
<keyword evidence="5 7" id="KW-0443">Lipid metabolism</keyword>
<keyword evidence="4 7" id="KW-0442">Lipid degradation</keyword>
<comment type="catalytic activity">
    <reaction evidence="6 8">
        <text>a 1-acyl-sn-glycero-3-phosphocholine + H2O = sn-glycerol 3-phosphocholine + a fatty acid + H(+)</text>
        <dbReference type="Rhea" id="RHEA:15177"/>
        <dbReference type="ChEBI" id="CHEBI:15377"/>
        <dbReference type="ChEBI" id="CHEBI:15378"/>
        <dbReference type="ChEBI" id="CHEBI:16870"/>
        <dbReference type="ChEBI" id="CHEBI:28868"/>
        <dbReference type="ChEBI" id="CHEBI:58168"/>
        <dbReference type="EC" id="3.1.1.5"/>
    </reaction>
</comment>
<accession>A0A0N1P3N7</accession>
<protein>
    <recommendedName>
        <fullName evidence="2 8">Lysophospholipase</fullName>
        <ecNumber evidence="2 8">3.1.1.5</ecNumber>
    </recommendedName>
</protein>
<dbReference type="PANTHER" id="PTHR10728:SF40">
    <property type="entry name" value="PATATIN FAMILY PROTEIN"/>
    <property type="match status" value="1"/>
</dbReference>
<name>A0A0N1P3N7_9EURO</name>
<evidence type="ECO:0000256" key="3">
    <source>
        <dbReference type="ARBA" id="ARBA00022801"/>
    </source>
</evidence>
<proteinExistence type="inferred from homology"/>
<feature type="domain" description="PLA2c" evidence="9">
    <location>
        <begin position="113"/>
        <end position="677"/>
    </location>
</feature>
<gene>
    <name evidence="10" type="ORF">AB675_8364</name>
</gene>
<dbReference type="SMART" id="SM00022">
    <property type="entry name" value="PLAc"/>
    <property type="match status" value="1"/>
</dbReference>
<evidence type="ECO:0000256" key="2">
    <source>
        <dbReference type="ARBA" id="ARBA00013274"/>
    </source>
</evidence>
<dbReference type="SUPFAM" id="SSF52151">
    <property type="entry name" value="FabD/lysophospholipase-like"/>
    <property type="match status" value="1"/>
</dbReference>
<evidence type="ECO:0000256" key="6">
    <source>
        <dbReference type="ARBA" id="ARBA00049531"/>
    </source>
</evidence>
<evidence type="ECO:0000259" key="9">
    <source>
        <dbReference type="PROSITE" id="PS51210"/>
    </source>
</evidence>
<evidence type="ECO:0000313" key="11">
    <source>
        <dbReference type="Proteomes" id="UP000038010"/>
    </source>
</evidence>
<dbReference type="AlphaFoldDB" id="A0A0N1P3N7"/>
<dbReference type="VEuPathDB" id="FungiDB:AB675_8364"/>
<sequence>MSRSFNAPRRSETVQQQEYEAQILDQHYPLQQVHSDEQELVASNDAECTQHLPGQFPSGEIEKGGMKAKMKSFWNKTVVPAFPEAVGDISLIKKAMRVEANVTQDIQNPEKYPEISKVAHVRTGLELCIEERNWLSARKQRVKQAFCCYMSLNETQVHIDDVPIVAFGGSGGGYRALIGMLGYAVQMKDSGLWDMLSYVAGVSGSCWTLAAYYTWGQADWQRVVEHVKQRLSPYHPLSPEAVREVLQSEHGPALTLGPLVQKHRSGLETVAMDFYSVFTTGHLFLNSHVAGPNDSAQKSWLKWSSAIIYLESGQEPLPLLTAIRHERPWKDWANEKRPFKNTDPHDQEHSKANDAWFQWFELSPFEVGCDELQAWSPIWAFGRPFEHGKSTVQLPEQSLSLLLGLCTSAPAGPLTSYLATIKRSLPPGFLGKSVLDVSKGVARMWGKQGKEEFQQHHPLDPCSEHNFMFHLSENSTYKENAKPIENTPTLELMDSGLDNNCPTYVFLHPARRVDLILNMDASSDVQKDSFPQRVDQIGSRKGIKFMKRDEQPSPNVDSMAFNKFAGQYGQTYDGTLLKDKPETVIDSYGHEVYNPPAPRVLQECSMVYMPLLPNEDAVAGFDPSTAKFSGSYNLVWTAEQVEMLMKVSQANCKQAEAAIKSAVMEAYMRNKAQREAS</sequence>
<dbReference type="GO" id="GO:0046475">
    <property type="term" value="P:glycerophospholipid catabolic process"/>
    <property type="evidence" value="ECO:0007669"/>
    <property type="project" value="TreeGrafter"/>
</dbReference>
<evidence type="ECO:0000256" key="1">
    <source>
        <dbReference type="ARBA" id="ARBA00008780"/>
    </source>
</evidence>
<evidence type="ECO:0000256" key="4">
    <source>
        <dbReference type="ARBA" id="ARBA00022963"/>
    </source>
</evidence>
<dbReference type="RefSeq" id="XP_018004228.1">
    <property type="nucleotide sequence ID" value="XM_018148804.1"/>
</dbReference>
<dbReference type="GeneID" id="28740684"/>
<dbReference type="InterPro" id="IPR016035">
    <property type="entry name" value="Acyl_Trfase/lysoPLipase"/>
</dbReference>
<dbReference type="OrthoDB" id="6121437at2759"/>
<dbReference type="GO" id="GO:0004622">
    <property type="term" value="F:phosphatidylcholine lysophospholipase activity"/>
    <property type="evidence" value="ECO:0007669"/>
    <property type="project" value="UniProtKB-EC"/>
</dbReference>
<dbReference type="InterPro" id="IPR002642">
    <property type="entry name" value="LysoPLipase_cat_dom"/>
</dbReference>
<reference evidence="10 11" key="1">
    <citation type="submission" date="2015-06" db="EMBL/GenBank/DDBJ databases">
        <title>Draft genome of the ant-associated black yeast Phialophora attae CBS 131958.</title>
        <authorList>
            <person name="Moreno L.F."/>
            <person name="Stielow B.J."/>
            <person name="de Hoog S."/>
            <person name="Vicente V.A."/>
            <person name="Weiss V.A."/>
            <person name="de Vries M."/>
            <person name="Cruz L.M."/>
            <person name="Souza E.M."/>
        </authorList>
    </citation>
    <scope>NUCLEOTIDE SEQUENCE [LARGE SCALE GENOMIC DNA]</scope>
    <source>
        <strain evidence="10 11">CBS 131958</strain>
    </source>
</reference>
<evidence type="ECO:0000256" key="8">
    <source>
        <dbReference type="RuleBase" id="RU362103"/>
    </source>
</evidence>
<dbReference type="STRING" id="1664694.A0A0N1P3N7"/>
<dbReference type="EC" id="3.1.1.5" evidence="2 8"/>
<dbReference type="PANTHER" id="PTHR10728">
    <property type="entry name" value="CYTOSOLIC PHOSPHOLIPASE A2"/>
    <property type="match status" value="1"/>
</dbReference>
<organism evidence="10 11">
    <name type="scientific">Cyphellophora attinorum</name>
    <dbReference type="NCBI Taxonomy" id="1664694"/>
    <lineage>
        <taxon>Eukaryota</taxon>
        <taxon>Fungi</taxon>
        <taxon>Dikarya</taxon>
        <taxon>Ascomycota</taxon>
        <taxon>Pezizomycotina</taxon>
        <taxon>Eurotiomycetes</taxon>
        <taxon>Chaetothyriomycetidae</taxon>
        <taxon>Chaetothyriales</taxon>
        <taxon>Cyphellophoraceae</taxon>
        <taxon>Cyphellophora</taxon>
    </lineage>
</organism>
<comment type="similarity">
    <text evidence="1 8">Belongs to the lysophospholipase family.</text>
</comment>
<dbReference type="PROSITE" id="PS51210">
    <property type="entry name" value="PLA2C"/>
    <property type="match status" value="1"/>
</dbReference>
<evidence type="ECO:0000313" key="10">
    <source>
        <dbReference type="EMBL" id="KPI44265.1"/>
    </source>
</evidence>